<evidence type="ECO:0000313" key="2">
    <source>
        <dbReference type="Proteomes" id="UP000789901"/>
    </source>
</evidence>
<keyword evidence="2" id="KW-1185">Reference proteome</keyword>
<evidence type="ECO:0000313" key="1">
    <source>
        <dbReference type="EMBL" id="CAG8842332.1"/>
    </source>
</evidence>
<proteinExistence type="predicted"/>
<comment type="caution">
    <text evidence="1">The sequence shown here is derived from an EMBL/GenBank/DDBJ whole genome shotgun (WGS) entry which is preliminary data.</text>
</comment>
<reference evidence="1 2" key="1">
    <citation type="submission" date="2021-06" db="EMBL/GenBank/DDBJ databases">
        <authorList>
            <person name="Kallberg Y."/>
            <person name="Tangrot J."/>
            <person name="Rosling A."/>
        </authorList>
    </citation>
    <scope>NUCLEOTIDE SEQUENCE [LARGE SCALE GENOMIC DNA]</scope>
    <source>
        <strain evidence="1 2">120-4 pot B 10/14</strain>
    </source>
</reference>
<feature type="non-terminal residue" evidence="1">
    <location>
        <position position="1"/>
    </location>
</feature>
<organism evidence="1 2">
    <name type="scientific">Gigaspora margarita</name>
    <dbReference type="NCBI Taxonomy" id="4874"/>
    <lineage>
        <taxon>Eukaryota</taxon>
        <taxon>Fungi</taxon>
        <taxon>Fungi incertae sedis</taxon>
        <taxon>Mucoromycota</taxon>
        <taxon>Glomeromycotina</taxon>
        <taxon>Glomeromycetes</taxon>
        <taxon>Diversisporales</taxon>
        <taxon>Gigasporaceae</taxon>
        <taxon>Gigaspora</taxon>
    </lineage>
</organism>
<sequence length="125" mass="14256">ADDLDKIILSNNADKCNNSQEIKLVCNDLDKIASDNNSCIDNEMNHHETKTVLDSSNSFDNHINDESRQEIKIICNDLDNIFSVNSGFPNNSQIDDELRMKNCQNEIYYNSDSLDQQYNIGISLH</sequence>
<dbReference type="EMBL" id="CAJVQB010068660">
    <property type="protein sequence ID" value="CAG8842332.1"/>
    <property type="molecule type" value="Genomic_DNA"/>
</dbReference>
<gene>
    <name evidence="1" type="ORF">GMARGA_LOCUS35925</name>
</gene>
<dbReference type="Proteomes" id="UP000789901">
    <property type="component" value="Unassembled WGS sequence"/>
</dbReference>
<protein>
    <submittedName>
        <fullName evidence="1">23767_t:CDS:1</fullName>
    </submittedName>
</protein>
<accession>A0ABN7WXZ1</accession>
<name>A0ABN7WXZ1_GIGMA</name>